<proteinExistence type="predicted"/>
<keyword evidence="2" id="KW-1185">Reference proteome</keyword>
<protein>
    <submittedName>
        <fullName evidence="1">Uncharacterized protein</fullName>
    </submittedName>
</protein>
<evidence type="ECO:0000313" key="1">
    <source>
        <dbReference type="EMBL" id="KAF1834049.1"/>
    </source>
</evidence>
<dbReference type="Proteomes" id="UP000800040">
    <property type="component" value="Unassembled WGS sequence"/>
</dbReference>
<reference evidence="1" key="1">
    <citation type="submission" date="2020-01" db="EMBL/GenBank/DDBJ databases">
        <authorList>
            <consortium name="DOE Joint Genome Institute"/>
            <person name="Haridas S."/>
            <person name="Albert R."/>
            <person name="Binder M."/>
            <person name="Bloem J."/>
            <person name="Labutti K."/>
            <person name="Salamov A."/>
            <person name="Andreopoulos B."/>
            <person name="Baker S.E."/>
            <person name="Barry K."/>
            <person name="Bills G."/>
            <person name="Bluhm B.H."/>
            <person name="Cannon C."/>
            <person name="Castanera R."/>
            <person name="Culley D.E."/>
            <person name="Daum C."/>
            <person name="Ezra D."/>
            <person name="Gonzalez J.B."/>
            <person name="Henrissat B."/>
            <person name="Kuo A."/>
            <person name="Liang C."/>
            <person name="Lipzen A."/>
            <person name="Lutzoni F."/>
            <person name="Magnuson J."/>
            <person name="Mondo S."/>
            <person name="Nolan M."/>
            <person name="Ohm R."/>
            <person name="Pangilinan J."/>
            <person name="Park H.-J."/>
            <person name="Ramirez L."/>
            <person name="Alfaro M."/>
            <person name="Sun H."/>
            <person name="Tritt A."/>
            <person name="Yoshinaga Y."/>
            <person name="Zwiers L.-H."/>
            <person name="Turgeon B.G."/>
            <person name="Goodwin S.B."/>
            <person name="Spatafora J.W."/>
            <person name="Crous P.W."/>
            <person name="Grigoriev I.V."/>
        </authorList>
    </citation>
    <scope>NUCLEOTIDE SEQUENCE</scope>
    <source>
        <strain evidence="1">P77</strain>
    </source>
</reference>
<sequence>MIEPDCGHDRREGLYVCETKIAGSTSNYRGECEVEVMEQEPRSGRAALFIYLARREQCSRLVTPDRQQTSLAWSKSGVETGVCSAQTEPHSSWVSSGLREASRLEPMEAGRSGCLELAFQMGDCGGVMKTFRCVLMRSERGKAAKPRREEDVYGRSECIETAYGLRG</sequence>
<evidence type="ECO:0000313" key="2">
    <source>
        <dbReference type="Proteomes" id="UP000800040"/>
    </source>
</evidence>
<name>A0A6A5KCI0_9PLEO</name>
<dbReference type="EMBL" id="ML975308">
    <property type="protein sequence ID" value="KAF1834049.1"/>
    <property type="molecule type" value="Genomic_DNA"/>
</dbReference>
<gene>
    <name evidence="1" type="ORF">BDW02DRAFT_569449</name>
</gene>
<dbReference type="AlphaFoldDB" id="A0A6A5KCI0"/>
<accession>A0A6A5KCI0</accession>
<organism evidence="1 2">
    <name type="scientific">Decorospora gaudefroyi</name>
    <dbReference type="NCBI Taxonomy" id="184978"/>
    <lineage>
        <taxon>Eukaryota</taxon>
        <taxon>Fungi</taxon>
        <taxon>Dikarya</taxon>
        <taxon>Ascomycota</taxon>
        <taxon>Pezizomycotina</taxon>
        <taxon>Dothideomycetes</taxon>
        <taxon>Pleosporomycetidae</taxon>
        <taxon>Pleosporales</taxon>
        <taxon>Pleosporineae</taxon>
        <taxon>Pleosporaceae</taxon>
        <taxon>Decorospora</taxon>
    </lineage>
</organism>